<name>A0A7W6K7U8_9HYPH</name>
<dbReference type="InterPro" id="IPR001898">
    <property type="entry name" value="SLC13A/DASS"/>
</dbReference>
<evidence type="ECO:0000313" key="8">
    <source>
        <dbReference type="Proteomes" id="UP000584824"/>
    </source>
</evidence>
<evidence type="ECO:0000256" key="2">
    <source>
        <dbReference type="ARBA" id="ARBA00022692"/>
    </source>
</evidence>
<keyword evidence="8" id="KW-1185">Reference proteome</keyword>
<feature type="transmembrane region" description="Helical" evidence="5">
    <location>
        <begin position="40"/>
        <end position="69"/>
    </location>
</feature>
<evidence type="ECO:0000256" key="4">
    <source>
        <dbReference type="ARBA" id="ARBA00023136"/>
    </source>
</evidence>
<gene>
    <name evidence="7" type="ORF">GGQ66_004328</name>
</gene>
<feature type="transmembrane region" description="Helical" evidence="5">
    <location>
        <begin position="287"/>
        <end position="307"/>
    </location>
</feature>
<dbReference type="Proteomes" id="UP000584824">
    <property type="component" value="Unassembled WGS sequence"/>
</dbReference>
<dbReference type="AlphaFoldDB" id="A0A7W6K7U8"/>
<dbReference type="EMBL" id="JACIDU010000028">
    <property type="protein sequence ID" value="MBB4105740.1"/>
    <property type="molecule type" value="Genomic_DNA"/>
</dbReference>
<evidence type="ECO:0000256" key="6">
    <source>
        <dbReference type="SAM" id="SignalP"/>
    </source>
</evidence>
<feature type="signal peptide" evidence="6">
    <location>
        <begin position="1"/>
        <end position="23"/>
    </location>
</feature>
<feature type="transmembrane region" description="Helical" evidence="5">
    <location>
        <begin position="363"/>
        <end position="387"/>
    </location>
</feature>
<feature type="transmembrane region" description="Helical" evidence="5">
    <location>
        <begin position="264"/>
        <end position="281"/>
    </location>
</feature>
<feature type="transmembrane region" description="Helical" evidence="5">
    <location>
        <begin position="319"/>
        <end position="343"/>
    </location>
</feature>
<organism evidence="7 8">
    <name type="scientific">Allorhizobium borbori</name>
    <dbReference type="NCBI Taxonomy" id="485907"/>
    <lineage>
        <taxon>Bacteria</taxon>
        <taxon>Pseudomonadati</taxon>
        <taxon>Pseudomonadota</taxon>
        <taxon>Alphaproteobacteria</taxon>
        <taxon>Hyphomicrobiales</taxon>
        <taxon>Rhizobiaceae</taxon>
        <taxon>Rhizobium/Agrobacterium group</taxon>
        <taxon>Allorhizobium</taxon>
    </lineage>
</organism>
<dbReference type="GO" id="GO:0005886">
    <property type="term" value="C:plasma membrane"/>
    <property type="evidence" value="ECO:0007669"/>
    <property type="project" value="TreeGrafter"/>
</dbReference>
<feature type="transmembrane region" description="Helical" evidence="5">
    <location>
        <begin position="441"/>
        <end position="461"/>
    </location>
</feature>
<dbReference type="InterPro" id="IPR051679">
    <property type="entry name" value="DASS-Related_Transporters"/>
</dbReference>
<reference evidence="7 8" key="1">
    <citation type="submission" date="2020-08" db="EMBL/GenBank/DDBJ databases">
        <title>Genomic Encyclopedia of Type Strains, Phase IV (KMG-IV): sequencing the most valuable type-strain genomes for metagenomic binning, comparative biology and taxonomic classification.</title>
        <authorList>
            <person name="Goeker M."/>
        </authorList>
    </citation>
    <scope>NUCLEOTIDE SEQUENCE [LARGE SCALE GENOMIC DNA]</scope>
    <source>
        <strain evidence="7 8">DSM 26385</strain>
    </source>
</reference>
<evidence type="ECO:0000256" key="1">
    <source>
        <dbReference type="ARBA" id="ARBA00004141"/>
    </source>
</evidence>
<proteinExistence type="predicted"/>
<feature type="transmembrane region" description="Helical" evidence="5">
    <location>
        <begin position="119"/>
        <end position="138"/>
    </location>
</feature>
<feature type="transmembrane region" description="Helical" evidence="5">
    <location>
        <begin position="169"/>
        <end position="187"/>
    </location>
</feature>
<feature type="transmembrane region" description="Helical" evidence="5">
    <location>
        <begin position="216"/>
        <end position="237"/>
    </location>
</feature>
<keyword evidence="6" id="KW-0732">Signal</keyword>
<dbReference type="PANTHER" id="PTHR43652">
    <property type="entry name" value="BASIC AMINO ACID ANTIPORTER YFCC-RELATED"/>
    <property type="match status" value="1"/>
</dbReference>
<dbReference type="RefSeq" id="WP_183795493.1">
    <property type="nucleotide sequence ID" value="NZ_JACIDU010000028.1"/>
</dbReference>
<accession>A0A7W6K7U8</accession>
<feature type="transmembrane region" description="Helical" evidence="5">
    <location>
        <begin position="399"/>
        <end position="421"/>
    </location>
</feature>
<feature type="chain" id="PRO_5030650858" evidence="6">
    <location>
        <begin position="24"/>
        <end position="467"/>
    </location>
</feature>
<evidence type="ECO:0000256" key="3">
    <source>
        <dbReference type="ARBA" id="ARBA00022989"/>
    </source>
</evidence>
<sequence>MPFKLPLKPVMVAAAILFALALAAFAPAPFDRPQAATLGIVLITLTLWATSAVPNYLAAMIFFAVILILHLAKPELVFSGFSSAAVWLIVSGFVIGSAINLSGLGDRMAAAIAPALTGSYLRLIGGLTLVAMLLGFLMPSSVGRAVALVPIGMALAERVGFGPGSNGRIGIAVTLAIACNMPSFAILPSNIPNMVLSGAAETIYGTRFGYLDYLMLHYPVLGILKSAVVVALVMKFFPATVGEPLATSPAEGPKETKPAPKPGMAGRVTIILLITLALWATDKLHGINPAWIGLATAVVLLLPKIGVVPPPVFKASADFGTVLFVAGALALGAVVNTSGLGAMAGHWLESALPLEQGRDAMNFLSLTFMSFATGLLATVPGVPAVLTPMAQDLATQTGFGLETVLMTQVIGFSTVLFPYQVGPLVVAMQLSGEKLGHIVKVTIPLAAITLVALVPIDYLWWRLLGWF</sequence>
<protein>
    <submittedName>
        <fullName evidence="7">Di/tricarboxylate transporter</fullName>
    </submittedName>
</protein>
<comment type="caution">
    <text evidence="7">The sequence shown here is derived from an EMBL/GenBank/DDBJ whole genome shotgun (WGS) entry which is preliminary data.</text>
</comment>
<dbReference type="PANTHER" id="PTHR43652:SF2">
    <property type="entry name" value="BASIC AMINO ACID ANTIPORTER YFCC-RELATED"/>
    <property type="match status" value="1"/>
</dbReference>
<feature type="transmembrane region" description="Helical" evidence="5">
    <location>
        <begin position="76"/>
        <end position="99"/>
    </location>
</feature>
<evidence type="ECO:0000256" key="5">
    <source>
        <dbReference type="SAM" id="Phobius"/>
    </source>
</evidence>
<keyword evidence="2 5" id="KW-0812">Transmembrane</keyword>
<comment type="subcellular location">
    <subcellularLocation>
        <location evidence="1">Membrane</location>
        <topology evidence="1">Multi-pass membrane protein</topology>
    </subcellularLocation>
</comment>
<keyword evidence="4 5" id="KW-0472">Membrane</keyword>
<evidence type="ECO:0000313" key="7">
    <source>
        <dbReference type="EMBL" id="MBB4105740.1"/>
    </source>
</evidence>
<dbReference type="GO" id="GO:0022857">
    <property type="term" value="F:transmembrane transporter activity"/>
    <property type="evidence" value="ECO:0007669"/>
    <property type="project" value="InterPro"/>
</dbReference>
<keyword evidence="3 5" id="KW-1133">Transmembrane helix</keyword>
<dbReference type="Pfam" id="PF00939">
    <property type="entry name" value="Na_sulph_symp"/>
    <property type="match status" value="1"/>
</dbReference>